<dbReference type="InterPro" id="IPR010093">
    <property type="entry name" value="SinI_DNA-bd"/>
</dbReference>
<evidence type="ECO:0000313" key="3">
    <source>
        <dbReference type="Proteomes" id="UP000585905"/>
    </source>
</evidence>
<dbReference type="RefSeq" id="WP_182490945.1">
    <property type="nucleotide sequence ID" value="NZ_BAAAOV010000020.1"/>
</dbReference>
<dbReference type="Proteomes" id="UP000585905">
    <property type="component" value="Unassembled WGS sequence"/>
</dbReference>
<accession>A0A839E6P9</accession>
<dbReference type="GO" id="GO:0003677">
    <property type="term" value="F:DNA binding"/>
    <property type="evidence" value="ECO:0007669"/>
    <property type="project" value="InterPro"/>
</dbReference>
<dbReference type="EMBL" id="JACGWX010000004">
    <property type="protein sequence ID" value="MBA8848131.1"/>
    <property type="molecule type" value="Genomic_DNA"/>
</dbReference>
<gene>
    <name evidence="2" type="ORF">FHX53_001730</name>
</gene>
<dbReference type="AlphaFoldDB" id="A0A839E6P9"/>
<protein>
    <submittedName>
        <fullName evidence="2">Excisionase family DNA binding protein</fullName>
    </submittedName>
</protein>
<name>A0A839E6P9_9MICO</name>
<keyword evidence="3" id="KW-1185">Reference proteome</keyword>
<dbReference type="InterPro" id="IPR009061">
    <property type="entry name" value="DNA-bd_dom_put_sf"/>
</dbReference>
<comment type="caution">
    <text evidence="2">The sequence shown here is derived from an EMBL/GenBank/DDBJ whole genome shotgun (WGS) entry which is preliminary data.</text>
</comment>
<dbReference type="Pfam" id="PF12728">
    <property type="entry name" value="HTH_17"/>
    <property type="match status" value="1"/>
</dbReference>
<reference evidence="2 3" key="1">
    <citation type="submission" date="2020-07" db="EMBL/GenBank/DDBJ databases">
        <title>Sequencing the genomes of 1000 actinobacteria strains.</title>
        <authorList>
            <person name="Klenk H.-P."/>
        </authorList>
    </citation>
    <scope>NUCLEOTIDE SEQUENCE [LARGE SCALE GENOMIC DNA]</scope>
    <source>
        <strain evidence="2 3">DSM 19663</strain>
    </source>
</reference>
<dbReference type="SUPFAM" id="SSF46955">
    <property type="entry name" value="Putative DNA-binding domain"/>
    <property type="match status" value="1"/>
</dbReference>
<proteinExistence type="predicted"/>
<dbReference type="NCBIfam" id="TIGR01764">
    <property type="entry name" value="excise"/>
    <property type="match status" value="1"/>
</dbReference>
<feature type="domain" description="Helix-turn-helix" evidence="1">
    <location>
        <begin position="87"/>
        <end position="135"/>
    </location>
</feature>
<evidence type="ECO:0000259" key="1">
    <source>
        <dbReference type="Pfam" id="PF12728"/>
    </source>
</evidence>
<dbReference type="InterPro" id="IPR041657">
    <property type="entry name" value="HTH_17"/>
</dbReference>
<organism evidence="2 3">
    <name type="scientific">Microcella alkalica</name>
    <dbReference type="NCBI Taxonomy" id="355930"/>
    <lineage>
        <taxon>Bacteria</taxon>
        <taxon>Bacillati</taxon>
        <taxon>Actinomycetota</taxon>
        <taxon>Actinomycetes</taxon>
        <taxon>Micrococcales</taxon>
        <taxon>Microbacteriaceae</taxon>
        <taxon>Microcella</taxon>
    </lineage>
</organism>
<sequence length="164" mass="18586">MADTESPIRRKSRTYLPVSEARDELVDFADTIHNIERYLATHNQGAALVAPDGTHTPIPAEIFQVLEQVTTALANGRGVTIAPYEALLTTQEAAEYLGISRPTLVKLLEQRVIPFETRGRHRRVTLRDLVDYQDRFRVERSRTLREIAREGQASGRVRQKPPVD</sequence>
<evidence type="ECO:0000313" key="2">
    <source>
        <dbReference type="EMBL" id="MBA8848131.1"/>
    </source>
</evidence>